<dbReference type="AlphaFoldDB" id="A0A9D4E914"/>
<dbReference type="Proteomes" id="UP000828390">
    <property type="component" value="Unassembled WGS sequence"/>
</dbReference>
<gene>
    <name evidence="1" type="ORF">DPMN_177585</name>
</gene>
<proteinExistence type="predicted"/>
<organism evidence="1 2">
    <name type="scientific">Dreissena polymorpha</name>
    <name type="common">Zebra mussel</name>
    <name type="synonym">Mytilus polymorpha</name>
    <dbReference type="NCBI Taxonomy" id="45954"/>
    <lineage>
        <taxon>Eukaryota</taxon>
        <taxon>Metazoa</taxon>
        <taxon>Spiralia</taxon>
        <taxon>Lophotrochozoa</taxon>
        <taxon>Mollusca</taxon>
        <taxon>Bivalvia</taxon>
        <taxon>Autobranchia</taxon>
        <taxon>Heteroconchia</taxon>
        <taxon>Euheterodonta</taxon>
        <taxon>Imparidentia</taxon>
        <taxon>Neoheterodontei</taxon>
        <taxon>Myida</taxon>
        <taxon>Dreissenoidea</taxon>
        <taxon>Dreissenidae</taxon>
        <taxon>Dreissena</taxon>
    </lineage>
</organism>
<name>A0A9D4E914_DREPO</name>
<accession>A0A9D4E914</accession>
<comment type="caution">
    <text evidence="1">The sequence shown here is derived from an EMBL/GenBank/DDBJ whole genome shotgun (WGS) entry which is preliminary data.</text>
</comment>
<sequence>MFFSCSRIWLSDRRGQRSPREVWTVCRVMVLLHDAAHFMWSRKSYIYIQPLHPFPAVTRCLPTAPTALVAGLRSLNYAEVRGFWVLLQSSHLWRKRVCWGCWWWRWLREQRCLLGLLQGRHFWRQRTCWGCWWWRWWWERTACWGCLRAVIVGAVIVGDSGAALVYSGKSGQLRPTI</sequence>
<evidence type="ECO:0000313" key="2">
    <source>
        <dbReference type="Proteomes" id="UP000828390"/>
    </source>
</evidence>
<reference evidence="1" key="1">
    <citation type="journal article" date="2019" name="bioRxiv">
        <title>The Genome of the Zebra Mussel, Dreissena polymorpha: A Resource for Invasive Species Research.</title>
        <authorList>
            <person name="McCartney M.A."/>
            <person name="Auch B."/>
            <person name="Kono T."/>
            <person name="Mallez S."/>
            <person name="Zhang Y."/>
            <person name="Obille A."/>
            <person name="Becker A."/>
            <person name="Abrahante J.E."/>
            <person name="Garbe J."/>
            <person name="Badalamenti J.P."/>
            <person name="Herman A."/>
            <person name="Mangelson H."/>
            <person name="Liachko I."/>
            <person name="Sullivan S."/>
            <person name="Sone E.D."/>
            <person name="Koren S."/>
            <person name="Silverstein K.A.T."/>
            <person name="Beckman K.B."/>
            <person name="Gohl D.M."/>
        </authorList>
    </citation>
    <scope>NUCLEOTIDE SEQUENCE</scope>
    <source>
        <strain evidence="1">Duluth1</strain>
        <tissue evidence="1">Whole animal</tissue>
    </source>
</reference>
<protein>
    <submittedName>
        <fullName evidence="1">Uncharacterized protein</fullName>
    </submittedName>
</protein>
<evidence type="ECO:0000313" key="1">
    <source>
        <dbReference type="EMBL" id="KAH3776169.1"/>
    </source>
</evidence>
<reference evidence="1" key="2">
    <citation type="submission" date="2020-11" db="EMBL/GenBank/DDBJ databases">
        <authorList>
            <person name="McCartney M.A."/>
            <person name="Auch B."/>
            <person name="Kono T."/>
            <person name="Mallez S."/>
            <person name="Becker A."/>
            <person name="Gohl D.M."/>
            <person name="Silverstein K.A.T."/>
            <person name="Koren S."/>
            <person name="Bechman K.B."/>
            <person name="Herman A."/>
            <person name="Abrahante J.E."/>
            <person name="Garbe J."/>
        </authorList>
    </citation>
    <scope>NUCLEOTIDE SEQUENCE</scope>
    <source>
        <strain evidence="1">Duluth1</strain>
        <tissue evidence="1">Whole animal</tissue>
    </source>
</reference>
<dbReference type="EMBL" id="JAIWYP010000009">
    <property type="protein sequence ID" value="KAH3776169.1"/>
    <property type="molecule type" value="Genomic_DNA"/>
</dbReference>
<keyword evidence="2" id="KW-1185">Reference proteome</keyword>